<evidence type="ECO:0000256" key="12">
    <source>
        <dbReference type="RuleBase" id="RU361274"/>
    </source>
</evidence>
<dbReference type="InterPro" id="IPR011324">
    <property type="entry name" value="Cytotoxic_necrot_fac-like_cat"/>
</dbReference>
<dbReference type="Proteomes" id="UP001228376">
    <property type="component" value="Unassembled WGS sequence"/>
</dbReference>
<dbReference type="InterPro" id="IPR003730">
    <property type="entry name" value="Cu_polyphenol_OxRdtase"/>
</dbReference>
<dbReference type="PANTHER" id="PTHR30616:SF2">
    <property type="entry name" value="PURINE NUCLEOSIDE PHOSPHORYLASE LACC1"/>
    <property type="match status" value="1"/>
</dbReference>
<evidence type="ECO:0000256" key="7">
    <source>
        <dbReference type="ARBA" id="ARBA00022801"/>
    </source>
</evidence>
<gene>
    <name evidence="13" type="primary">pgeF</name>
    <name evidence="13" type="ORF">P5G51_011650</name>
</gene>
<evidence type="ECO:0000313" key="13">
    <source>
        <dbReference type="EMBL" id="MDY0405956.1"/>
    </source>
</evidence>
<dbReference type="InterPro" id="IPR038371">
    <property type="entry name" value="Cu_polyphenol_OxRdtase_sf"/>
</dbReference>
<dbReference type="Pfam" id="PF02578">
    <property type="entry name" value="Cu-oxidase_4"/>
    <property type="match status" value="1"/>
</dbReference>
<comment type="catalytic activity">
    <reaction evidence="1">
        <text>inosine + phosphate = alpha-D-ribose 1-phosphate + hypoxanthine</text>
        <dbReference type="Rhea" id="RHEA:27646"/>
        <dbReference type="ChEBI" id="CHEBI:17368"/>
        <dbReference type="ChEBI" id="CHEBI:17596"/>
        <dbReference type="ChEBI" id="CHEBI:43474"/>
        <dbReference type="ChEBI" id="CHEBI:57720"/>
        <dbReference type="EC" id="2.4.2.1"/>
    </reaction>
    <physiologicalReaction direction="left-to-right" evidence="1">
        <dbReference type="Rhea" id="RHEA:27647"/>
    </physiologicalReaction>
</comment>
<evidence type="ECO:0000256" key="10">
    <source>
        <dbReference type="ARBA" id="ARBA00048968"/>
    </source>
</evidence>
<dbReference type="PANTHER" id="PTHR30616">
    <property type="entry name" value="UNCHARACTERIZED PROTEIN YFIH"/>
    <property type="match status" value="1"/>
</dbReference>
<dbReference type="CDD" id="cd16833">
    <property type="entry name" value="YfiH"/>
    <property type="match status" value="1"/>
</dbReference>
<keyword evidence="7" id="KW-0378">Hydrolase</keyword>
<dbReference type="RefSeq" id="WP_306067229.1">
    <property type="nucleotide sequence ID" value="NZ_JAROCA020000001.1"/>
</dbReference>
<keyword evidence="5" id="KW-0808">Transferase</keyword>
<dbReference type="Gene3D" id="3.60.140.10">
    <property type="entry name" value="CNF1/YfiH-like putative cysteine hydrolases"/>
    <property type="match status" value="1"/>
</dbReference>
<comment type="caution">
    <text evidence="13">The sequence shown here is derived from an EMBL/GenBank/DDBJ whole genome shotgun (WGS) entry which is preliminary data.</text>
</comment>
<comment type="catalytic activity">
    <reaction evidence="9">
        <text>adenosine + H2O + H(+) = inosine + NH4(+)</text>
        <dbReference type="Rhea" id="RHEA:24408"/>
        <dbReference type="ChEBI" id="CHEBI:15377"/>
        <dbReference type="ChEBI" id="CHEBI:15378"/>
        <dbReference type="ChEBI" id="CHEBI:16335"/>
        <dbReference type="ChEBI" id="CHEBI:17596"/>
        <dbReference type="ChEBI" id="CHEBI:28938"/>
        <dbReference type="EC" id="3.5.4.4"/>
    </reaction>
    <physiologicalReaction direction="left-to-right" evidence="9">
        <dbReference type="Rhea" id="RHEA:24409"/>
    </physiologicalReaction>
</comment>
<accession>A0ABU5CJ41</accession>
<evidence type="ECO:0000256" key="9">
    <source>
        <dbReference type="ARBA" id="ARBA00047989"/>
    </source>
</evidence>
<evidence type="ECO:0000256" key="2">
    <source>
        <dbReference type="ARBA" id="ARBA00001947"/>
    </source>
</evidence>
<dbReference type="NCBIfam" id="TIGR00726">
    <property type="entry name" value="peptidoglycan editing factor PgeF"/>
    <property type="match status" value="1"/>
</dbReference>
<dbReference type="EMBL" id="JAROCA020000001">
    <property type="protein sequence ID" value="MDY0405956.1"/>
    <property type="molecule type" value="Genomic_DNA"/>
</dbReference>
<comment type="cofactor">
    <cofactor evidence="2">
        <name>Zn(2+)</name>
        <dbReference type="ChEBI" id="CHEBI:29105"/>
    </cofactor>
</comment>
<evidence type="ECO:0000256" key="4">
    <source>
        <dbReference type="ARBA" id="ARBA00007353"/>
    </source>
</evidence>
<evidence type="ECO:0000256" key="1">
    <source>
        <dbReference type="ARBA" id="ARBA00000553"/>
    </source>
</evidence>
<keyword evidence="6" id="KW-0479">Metal-binding</keyword>
<evidence type="ECO:0000256" key="8">
    <source>
        <dbReference type="ARBA" id="ARBA00022833"/>
    </source>
</evidence>
<evidence type="ECO:0000256" key="5">
    <source>
        <dbReference type="ARBA" id="ARBA00022679"/>
    </source>
</evidence>
<evidence type="ECO:0000256" key="11">
    <source>
        <dbReference type="ARBA" id="ARBA00049893"/>
    </source>
</evidence>
<evidence type="ECO:0000256" key="3">
    <source>
        <dbReference type="ARBA" id="ARBA00003215"/>
    </source>
</evidence>
<proteinExistence type="inferred from homology"/>
<sequence>MSEPFVLKDNILHIENWENRSDGLVAGFTTRRGGFGSKPFDSWNMGLHVGDDPQVVVENRQHLTKQLQLPFGSFVAGEQVHSTVIKQVGRDDKGKGAKSYASSLPGIDGMFTTESGVLCTAFFADCVPLLFFDPVTGLIGIAHAGWKGTTGKIGEKMVEKMTDSGAKTSDLLAVIGPCISEEYYEVDEHVMQYVEDKDVSAVAKDLHNGHYLLNLKLLNKLILVHAGLPEKNIEVTNYCTYRDKNLFFSHRRDHGKTGRMLAFIGYRDYNGGEIQQA</sequence>
<comment type="function">
    <text evidence="3">Purine nucleoside enzyme that catalyzes the phosphorolysis of adenosine and inosine nucleosides, yielding D-ribose 1-phosphate and the respective free bases, adenine and hypoxanthine. Also catalyzes the phosphorolysis of S-methyl-5'-thioadenosine into adenine and S-methyl-5-thio-alpha-D-ribose 1-phosphate. Also has adenosine deaminase activity.</text>
</comment>
<reference evidence="13 14" key="1">
    <citation type="submission" date="2023-10" db="EMBL/GenBank/DDBJ databases">
        <title>179-bfca-hs.</title>
        <authorList>
            <person name="Miliotis G."/>
            <person name="Sengupta P."/>
            <person name="Hameed A."/>
            <person name="Chuvochina M."/>
            <person name="Mcdonagh F."/>
            <person name="Simpson A.C."/>
            <person name="Singh N.K."/>
            <person name="Rekha P.D."/>
            <person name="Raman K."/>
            <person name="Hugenholtz P."/>
            <person name="Venkateswaran K."/>
        </authorList>
    </citation>
    <scope>NUCLEOTIDE SEQUENCE [LARGE SCALE GENOMIC DNA]</scope>
    <source>
        <strain evidence="13 14">179-BFC-A-HS</strain>
    </source>
</reference>
<keyword evidence="8" id="KW-0862">Zinc</keyword>
<protein>
    <recommendedName>
        <fullName evidence="12">Purine nucleoside phosphorylase</fullName>
    </recommendedName>
</protein>
<comment type="similarity">
    <text evidence="4 12">Belongs to the purine nucleoside phosphorylase YfiH/LACC1 family.</text>
</comment>
<dbReference type="SUPFAM" id="SSF64438">
    <property type="entry name" value="CNF1/YfiH-like putative cysteine hydrolases"/>
    <property type="match status" value="1"/>
</dbReference>
<name>A0ABU5CJ41_9BACI</name>
<comment type="catalytic activity">
    <reaction evidence="11">
        <text>S-methyl-5'-thioadenosine + phosphate = 5-(methylsulfanyl)-alpha-D-ribose 1-phosphate + adenine</text>
        <dbReference type="Rhea" id="RHEA:11852"/>
        <dbReference type="ChEBI" id="CHEBI:16708"/>
        <dbReference type="ChEBI" id="CHEBI:17509"/>
        <dbReference type="ChEBI" id="CHEBI:43474"/>
        <dbReference type="ChEBI" id="CHEBI:58533"/>
        <dbReference type="EC" id="2.4.2.28"/>
    </reaction>
    <physiologicalReaction direction="left-to-right" evidence="11">
        <dbReference type="Rhea" id="RHEA:11853"/>
    </physiologicalReaction>
</comment>
<keyword evidence="14" id="KW-1185">Reference proteome</keyword>
<evidence type="ECO:0000313" key="14">
    <source>
        <dbReference type="Proteomes" id="UP001228376"/>
    </source>
</evidence>
<comment type="catalytic activity">
    <reaction evidence="10">
        <text>adenosine + phosphate = alpha-D-ribose 1-phosphate + adenine</text>
        <dbReference type="Rhea" id="RHEA:27642"/>
        <dbReference type="ChEBI" id="CHEBI:16335"/>
        <dbReference type="ChEBI" id="CHEBI:16708"/>
        <dbReference type="ChEBI" id="CHEBI:43474"/>
        <dbReference type="ChEBI" id="CHEBI:57720"/>
        <dbReference type="EC" id="2.4.2.1"/>
    </reaction>
    <physiologicalReaction direction="left-to-right" evidence="10">
        <dbReference type="Rhea" id="RHEA:27643"/>
    </physiologicalReaction>
</comment>
<evidence type="ECO:0000256" key="6">
    <source>
        <dbReference type="ARBA" id="ARBA00022723"/>
    </source>
</evidence>
<organism evidence="13 14">
    <name type="scientific">Tigheibacillus jepli</name>
    <dbReference type="NCBI Taxonomy" id="3035914"/>
    <lineage>
        <taxon>Bacteria</taxon>
        <taxon>Bacillati</taxon>
        <taxon>Bacillota</taxon>
        <taxon>Bacilli</taxon>
        <taxon>Bacillales</taxon>
        <taxon>Bacillaceae</taxon>
        <taxon>Tigheibacillus</taxon>
    </lineage>
</organism>